<organism evidence="5 6">
    <name type="scientific">Pseudomonas azerbaijanorientalis</name>
    <dbReference type="NCBI Taxonomy" id="2842350"/>
    <lineage>
        <taxon>Bacteria</taxon>
        <taxon>Pseudomonadati</taxon>
        <taxon>Pseudomonadota</taxon>
        <taxon>Gammaproteobacteria</taxon>
        <taxon>Pseudomonadales</taxon>
        <taxon>Pseudomonadaceae</taxon>
        <taxon>Pseudomonas</taxon>
    </lineage>
</organism>
<feature type="transmembrane region" description="Helical" evidence="1">
    <location>
        <begin position="340"/>
        <end position="361"/>
    </location>
</feature>
<dbReference type="InterPro" id="IPR009612">
    <property type="entry name" value="IcmF-rel"/>
</dbReference>
<dbReference type="Pfam" id="PF21070">
    <property type="entry name" value="IcmF_helical"/>
    <property type="match status" value="1"/>
</dbReference>
<dbReference type="InterPro" id="IPR048677">
    <property type="entry name" value="TssM1_hel"/>
</dbReference>
<evidence type="ECO:0000259" key="3">
    <source>
        <dbReference type="Pfam" id="PF06761"/>
    </source>
</evidence>
<dbReference type="InterPro" id="IPR010623">
    <property type="entry name" value="IcmF_C"/>
</dbReference>
<evidence type="ECO:0000259" key="4">
    <source>
        <dbReference type="Pfam" id="PF21070"/>
    </source>
</evidence>
<feature type="transmembrane region" description="Helical" evidence="1">
    <location>
        <begin position="35"/>
        <end position="56"/>
    </location>
</feature>
<dbReference type="Pfam" id="PF06744">
    <property type="entry name" value="IcmF_C"/>
    <property type="match status" value="1"/>
</dbReference>
<keyword evidence="6" id="KW-1185">Reference proteome</keyword>
<dbReference type="EMBL" id="JBJNUY010000013">
    <property type="protein sequence ID" value="MFL9002096.1"/>
    <property type="molecule type" value="Genomic_DNA"/>
</dbReference>
<dbReference type="PANTHER" id="PTHR36153">
    <property type="entry name" value="INNER MEMBRANE PROTEIN-RELATED"/>
    <property type="match status" value="1"/>
</dbReference>
<dbReference type="Proteomes" id="UP001628646">
    <property type="component" value="Unassembled WGS sequence"/>
</dbReference>
<comment type="caution">
    <text evidence="5">The sequence shown here is derived from an EMBL/GenBank/DDBJ whole genome shotgun (WGS) entry which is preliminary data.</text>
</comment>
<evidence type="ECO:0000313" key="6">
    <source>
        <dbReference type="Proteomes" id="UP001628646"/>
    </source>
</evidence>
<evidence type="ECO:0000259" key="2">
    <source>
        <dbReference type="Pfam" id="PF06744"/>
    </source>
</evidence>
<sequence>MLAVILAVLIAMGGVVWWLWNGAQPVTRSVLLDLLLKGALLWTLLFVMTVLTWQIVQNGIRKLVSGSQKLPPAPPVETDAQKQQAEMSEVLREQHGLLWRFKVRVFLVVGEPEQINAIAPDLAKHHWLEGHDTVLLWGGSTQTAASDRVLDLCQWLTRWRALDGAIWALNKPQSADPRAMEHGIRHLQTLARKLRWQLPLHLWQVCDSQWKQDRRPTQPVGCLLPIPVTPQAVEGALDNLVQPLRNAGWVQMQDSMGNDFLVRLARDLQVEGIARWRQALAPMFRIFARSVPLRGLWFSLPLPGGAEDAGRLWHVTPPWEGVLGDKAVHRRRLGWGAVRIGYATVLGLAVIWGVGLLLSFATNRVQITQVQTVLTTLEQSQSADEQFLAFNELVRELTRLDYRAEHSTPWYQRFGLNQNDALLAALWPRYVEANQRLLRDPAVAHLQARLNALVKLPPDSPERSKRAGVAYAQLKAYLMLARPEKVDPAFLAKVLGDAEPDRTGLSPALWQFYAQQLAAHPQWRIEADPRLVAQARQVLLGQLGQRNGEASLYQSVLDSAANHAPALNLQQMVGDTEATALFSTSAEVPGVFTRQAWEGQVRPAIAAIAEARREEIDWVLSDNPASLAVELTPDQLKERLTERYFQDYANAWLDFLNHLRWQPVDSLGEVIDQLALMSDVRQSSLIALMNTLAWQGQAGTRGQALGDSLIKSAQKLITQDSVPPIEQSLGGPGGPLDATFGPLLSLLGKDAERNNDSERLSLQAFLNRVTRVRLKLQQVSNAPNPQAMTQALAQSVFQGHSVDLTDTRAYGSLLAASLGAEWDGIGQTLFVQPLEQAWQRVLQPSTAGLNSQWQRAIVKDWHGAFAGRYPFAATSSDASLPMLGQMIRADSGRIEQFLQQQLGGVLRKEGSRWVADARHSQGLRFNPQFLSAINQLSHLADVLYTDGGMGLSFELRGKPVRDVVQTTFILNGEKHEYFNQKERWQRFSWPGLSHHPGTRLSWISVHANERLFGDFEGTWGLIRLLEQARVTALSDSDSQYRVQLKAPDGLDLTWHLRTELGAGPLALLKLRDFKLPSQIFLGEGTPAQPFAQNGSYP</sequence>
<feature type="domain" description="Type VI secretion system component TssM1 helical" evidence="4">
    <location>
        <begin position="844"/>
        <end position="947"/>
    </location>
</feature>
<name>A0ABW8WB20_9PSED</name>
<reference evidence="5 6" key="1">
    <citation type="submission" date="2024-12" db="EMBL/GenBank/DDBJ databases">
        <title>Pseudomonas species isolated from Lotus nodules promote plant growth.</title>
        <authorList>
            <person name="Yu Y.-H."/>
            <person name="Kurtenbach J."/>
            <person name="Crosbie D."/>
            <person name="Brachmann A."/>
            <person name="Marin M."/>
        </authorList>
    </citation>
    <scope>NUCLEOTIDE SEQUENCE [LARGE SCALE GENOMIC DNA]</scope>
    <source>
        <strain evidence="5 6">PLb11B</strain>
    </source>
</reference>
<accession>A0ABW8WB20</accession>
<gene>
    <name evidence="5" type="ORF">ACJ8NA_26075</name>
</gene>
<keyword evidence="1" id="KW-1133">Transmembrane helix</keyword>
<feature type="domain" description="Type VI secretion system IcmF C-terminal" evidence="2">
    <location>
        <begin position="959"/>
        <end position="1059"/>
    </location>
</feature>
<evidence type="ECO:0000256" key="1">
    <source>
        <dbReference type="SAM" id="Phobius"/>
    </source>
</evidence>
<proteinExistence type="predicted"/>
<dbReference type="Pfam" id="PF06761">
    <property type="entry name" value="IcmF-related"/>
    <property type="match status" value="1"/>
</dbReference>
<dbReference type="RefSeq" id="WP_407801925.1">
    <property type="nucleotide sequence ID" value="NZ_JBJNUX010000018.1"/>
</dbReference>
<dbReference type="InterPro" id="IPR053156">
    <property type="entry name" value="T6SS_TssM-like"/>
</dbReference>
<dbReference type="PANTHER" id="PTHR36153:SF1">
    <property type="entry name" value="TYPE VI SECRETION SYSTEM COMPONENT TSSM1"/>
    <property type="match status" value="1"/>
</dbReference>
<evidence type="ECO:0000313" key="5">
    <source>
        <dbReference type="EMBL" id="MFL9002096.1"/>
    </source>
</evidence>
<keyword evidence="1" id="KW-0472">Membrane</keyword>
<feature type="domain" description="IcmF-related" evidence="3">
    <location>
        <begin position="395"/>
        <end position="695"/>
    </location>
</feature>
<keyword evidence="1" id="KW-0812">Transmembrane</keyword>
<protein>
    <submittedName>
        <fullName evidence="5">ImcF-related family protein</fullName>
    </submittedName>
</protein>